<accession>A0A0L6UHA2</accession>
<dbReference type="EMBL" id="LAVV01011555">
    <property type="protein sequence ID" value="KNZ47652.1"/>
    <property type="molecule type" value="Genomic_DNA"/>
</dbReference>
<evidence type="ECO:0000313" key="2">
    <source>
        <dbReference type="EMBL" id="KNZ47652.1"/>
    </source>
</evidence>
<comment type="caution">
    <text evidence="2">The sequence shown here is derived from an EMBL/GenBank/DDBJ whole genome shotgun (WGS) entry which is preliminary data.</text>
</comment>
<feature type="region of interest" description="Disordered" evidence="1">
    <location>
        <begin position="96"/>
        <end position="141"/>
    </location>
</feature>
<dbReference type="AlphaFoldDB" id="A0A0L6UHA2"/>
<dbReference type="STRING" id="27349.A0A0L6UHA2"/>
<evidence type="ECO:0000313" key="3">
    <source>
        <dbReference type="Proteomes" id="UP000037035"/>
    </source>
</evidence>
<name>A0A0L6UHA2_9BASI</name>
<gene>
    <name evidence="2" type="ORF">VP01_6252g2</name>
</gene>
<reference evidence="2 3" key="1">
    <citation type="submission" date="2015-08" db="EMBL/GenBank/DDBJ databases">
        <title>Next Generation Sequencing and Analysis of the Genome of Puccinia sorghi L Schw, the Causal Agent of Maize Common Rust.</title>
        <authorList>
            <person name="Rochi L."/>
            <person name="Burguener G."/>
            <person name="Darino M."/>
            <person name="Turjanski A."/>
            <person name="Kreff E."/>
            <person name="Dieguez M.J."/>
            <person name="Sacco F."/>
        </authorList>
    </citation>
    <scope>NUCLEOTIDE SEQUENCE [LARGE SCALE GENOMIC DNA]</scope>
    <source>
        <strain evidence="2 3">RO10H11247</strain>
    </source>
</reference>
<sequence>MRQCVHVAFVFELVNKPLQIDYLMRIYHSSAVIEKTQTDTKMKLPPATRKEGKCLVLQASKIQLKRWRLEEVLLRPSLVGLVPVIEHCCSNNETKDEIENEKPACPRPCQGSSKTPMRAKPGNPPPRVRRRVEGGKHSLRPHKTGLPISFYDESWLSLLSTHKLQELETSIQGGLLHLYLQMIENIPH</sequence>
<evidence type="ECO:0000256" key="1">
    <source>
        <dbReference type="SAM" id="MobiDB-lite"/>
    </source>
</evidence>
<dbReference type="VEuPathDB" id="FungiDB:VP01_6252g2"/>
<proteinExistence type="predicted"/>
<dbReference type="Proteomes" id="UP000037035">
    <property type="component" value="Unassembled WGS sequence"/>
</dbReference>
<protein>
    <submittedName>
        <fullName evidence="2">Uncharacterized protein</fullName>
    </submittedName>
</protein>
<keyword evidence="3" id="KW-1185">Reference proteome</keyword>
<organism evidence="2 3">
    <name type="scientific">Puccinia sorghi</name>
    <dbReference type="NCBI Taxonomy" id="27349"/>
    <lineage>
        <taxon>Eukaryota</taxon>
        <taxon>Fungi</taxon>
        <taxon>Dikarya</taxon>
        <taxon>Basidiomycota</taxon>
        <taxon>Pucciniomycotina</taxon>
        <taxon>Pucciniomycetes</taxon>
        <taxon>Pucciniales</taxon>
        <taxon>Pucciniaceae</taxon>
        <taxon>Puccinia</taxon>
    </lineage>
</organism>